<evidence type="ECO:0000313" key="2">
    <source>
        <dbReference type="EMBL" id="TLI65238.1"/>
    </source>
</evidence>
<accession>A0A192C7M3</accession>
<proteinExistence type="predicted"/>
<organism evidence="1 3">
    <name type="scientific">Escherichia coli O25b:H4</name>
    <dbReference type="NCBI Taxonomy" id="941280"/>
    <lineage>
        <taxon>Bacteria</taxon>
        <taxon>Pseudomonadati</taxon>
        <taxon>Pseudomonadota</taxon>
        <taxon>Gammaproteobacteria</taxon>
        <taxon>Enterobacterales</taxon>
        <taxon>Enterobacteriaceae</taxon>
        <taxon>Escherichia</taxon>
    </lineage>
</organism>
<dbReference type="Proteomes" id="UP000309847">
    <property type="component" value="Unassembled WGS sequence"/>
</dbReference>
<gene>
    <name evidence="2" type="ORF">EWT59_02595</name>
    <name evidence="1" type="ORF">WLH_00435</name>
</gene>
<reference evidence="2 4" key="2">
    <citation type="submission" date="2019-01" db="EMBL/GenBank/DDBJ databases">
        <title>Genome and plasmid diversity of ESBL producing Escherichia coli ST131 tracking phylogenetic trajectories with Bayesian inference.</title>
        <authorList>
            <person name="Ny S."/>
        </authorList>
    </citation>
    <scope>NUCLEOTIDE SEQUENCE [LARGE SCALE GENOMIC DNA]</scope>
    <source>
        <strain evidence="2 4">C0101-PB_2013</strain>
    </source>
</reference>
<evidence type="ECO:0000313" key="1">
    <source>
        <dbReference type="EMBL" id="ANK01696.1"/>
    </source>
</evidence>
<protein>
    <submittedName>
        <fullName evidence="1">Uncharacterized protein</fullName>
    </submittedName>
</protein>
<reference evidence="1 3" key="1">
    <citation type="submission" date="2016-03" db="EMBL/GenBank/DDBJ databases">
        <title>Genome Sequence and Comparative Pathogenic Determinants of Uropathogenic Escherichia coli O25b:H4, a Clinical Isolate from Saudi Arabia.</title>
        <authorList>
            <person name="Alyamani E.A.J."/>
            <person name="Khiyami M.A."/>
            <person name="Booq R.Y."/>
            <person name="Bahwerth F.S."/>
            <person name="Vaisvil B."/>
            <person name="Schmitt D.P."/>
            <person name="Kapatral V."/>
        </authorList>
    </citation>
    <scope>NUCLEOTIDE SEQUENCE [LARGE SCALE GENOMIC DNA]</scope>
    <source>
        <strain evidence="1 3">O25b:H4</strain>
    </source>
</reference>
<name>A0A192C7M3_ECO25</name>
<evidence type="ECO:0000313" key="4">
    <source>
        <dbReference type="Proteomes" id="UP000309847"/>
    </source>
</evidence>
<dbReference type="PATRIC" id="fig|941280.3.peg.435"/>
<evidence type="ECO:0000313" key="3">
    <source>
        <dbReference type="Proteomes" id="UP000183316"/>
    </source>
</evidence>
<dbReference type="EMBL" id="CP015085">
    <property type="protein sequence ID" value="ANK01696.1"/>
    <property type="molecule type" value="Genomic_DNA"/>
</dbReference>
<dbReference type="EMBL" id="SEWA01000004">
    <property type="protein sequence ID" value="TLI65238.1"/>
    <property type="molecule type" value="Genomic_DNA"/>
</dbReference>
<dbReference type="AlphaFoldDB" id="A0A192C7M3"/>
<dbReference type="Proteomes" id="UP000183316">
    <property type="component" value="Chromosome"/>
</dbReference>
<sequence>MSNNGNRPLRRFFLACVLNYLRELFARNVKRVITTGQGETIYQVKEILLLRPIPYTPFSHKKSHVGFASYPEHGSRLRLAECLADR</sequence>